<keyword evidence="3" id="KW-0805">Transcription regulation</keyword>
<dbReference type="InterPro" id="IPR050675">
    <property type="entry name" value="OAF3"/>
</dbReference>
<feature type="domain" description="Zn(2)-C6 fungal-type" evidence="8">
    <location>
        <begin position="15"/>
        <end position="45"/>
    </location>
</feature>
<feature type="compositionally biased region" description="Low complexity" evidence="7">
    <location>
        <begin position="155"/>
        <end position="172"/>
    </location>
</feature>
<dbReference type="InterPro" id="IPR036864">
    <property type="entry name" value="Zn2-C6_fun-type_DNA-bd_sf"/>
</dbReference>
<dbReference type="EMBL" id="QUQM01000007">
    <property type="protein sequence ID" value="KAA8646587.1"/>
    <property type="molecule type" value="Genomic_DNA"/>
</dbReference>
<keyword evidence="4" id="KW-0238">DNA-binding</keyword>
<evidence type="ECO:0000256" key="2">
    <source>
        <dbReference type="ARBA" id="ARBA00022833"/>
    </source>
</evidence>
<protein>
    <recommendedName>
        <fullName evidence="8">Zn(2)-C6 fungal-type domain-containing protein</fullName>
    </recommendedName>
</protein>
<dbReference type="Gene3D" id="4.10.240.10">
    <property type="entry name" value="Zn(2)-C6 fungal-type DNA-binding domain"/>
    <property type="match status" value="1"/>
</dbReference>
<dbReference type="InterPro" id="IPR001138">
    <property type="entry name" value="Zn2Cys6_DnaBD"/>
</dbReference>
<evidence type="ECO:0000256" key="3">
    <source>
        <dbReference type="ARBA" id="ARBA00023015"/>
    </source>
</evidence>
<keyword evidence="6" id="KW-0539">Nucleus</keyword>
<dbReference type="PRINTS" id="PR00755">
    <property type="entry name" value="AFLATOXINBRP"/>
</dbReference>
<gene>
    <name evidence="9" type="ORF">ATNIH1004_008020</name>
</gene>
<dbReference type="PROSITE" id="PS50048">
    <property type="entry name" value="ZN2_CY6_FUNGAL_2"/>
    <property type="match status" value="1"/>
</dbReference>
<comment type="caution">
    <text evidence="9">The sequence shown here is derived from an EMBL/GenBank/DDBJ whole genome shotgun (WGS) entry which is preliminary data.</text>
</comment>
<dbReference type="GO" id="GO:0009893">
    <property type="term" value="P:positive regulation of metabolic process"/>
    <property type="evidence" value="ECO:0007669"/>
    <property type="project" value="UniProtKB-ARBA"/>
</dbReference>
<organism evidence="9 10">
    <name type="scientific">Aspergillus tanneri</name>
    <dbReference type="NCBI Taxonomy" id="1220188"/>
    <lineage>
        <taxon>Eukaryota</taxon>
        <taxon>Fungi</taxon>
        <taxon>Dikarya</taxon>
        <taxon>Ascomycota</taxon>
        <taxon>Pezizomycotina</taxon>
        <taxon>Eurotiomycetes</taxon>
        <taxon>Eurotiomycetidae</taxon>
        <taxon>Eurotiales</taxon>
        <taxon>Aspergillaceae</taxon>
        <taxon>Aspergillus</taxon>
        <taxon>Aspergillus subgen. Circumdati</taxon>
    </lineage>
</organism>
<dbReference type="GO" id="GO:0005634">
    <property type="term" value="C:nucleus"/>
    <property type="evidence" value="ECO:0007669"/>
    <property type="project" value="InterPro"/>
</dbReference>
<dbReference type="InterPro" id="IPR013700">
    <property type="entry name" value="AflR"/>
</dbReference>
<evidence type="ECO:0000256" key="4">
    <source>
        <dbReference type="ARBA" id="ARBA00023125"/>
    </source>
</evidence>
<keyword evidence="2" id="KW-0862">Zinc</keyword>
<dbReference type="PANTHER" id="PTHR31069">
    <property type="entry name" value="OLEATE-ACTIVATED TRANSCRIPTION FACTOR 1-RELATED"/>
    <property type="match status" value="1"/>
</dbReference>
<evidence type="ECO:0000313" key="9">
    <source>
        <dbReference type="EMBL" id="KAA8646587.1"/>
    </source>
</evidence>
<dbReference type="GeneID" id="54330722"/>
<accession>A0A5M9MVU1</accession>
<evidence type="ECO:0000256" key="5">
    <source>
        <dbReference type="ARBA" id="ARBA00023163"/>
    </source>
</evidence>
<dbReference type="RefSeq" id="XP_033425948.1">
    <property type="nucleotide sequence ID" value="XM_033572633.1"/>
</dbReference>
<evidence type="ECO:0000256" key="6">
    <source>
        <dbReference type="ARBA" id="ARBA00023242"/>
    </source>
</evidence>
<dbReference type="SUPFAM" id="SSF57701">
    <property type="entry name" value="Zn2/Cys6 DNA-binding domain"/>
    <property type="match status" value="1"/>
</dbReference>
<reference evidence="9 10" key="1">
    <citation type="submission" date="2019-08" db="EMBL/GenBank/DDBJ databases">
        <title>The genome sequence of a newly discovered highly antifungal drug resistant Aspergillus species, Aspergillus tanneri NIH 1004.</title>
        <authorList>
            <person name="Mounaud S."/>
            <person name="Singh I."/>
            <person name="Joardar V."/>
            <person name="Pakala S."/>
            <person name="Pakala S."/>
            <person name="Venepally P."/>
            <person name="Chung J.K."/>
            <person name="Losada L."/>
            <person name="Nierman W.C."/>
        </authorList>
    </citation>
    <scope>NUCLEOTIDE SEQUENCE [LARGE SCALE GENOMIC DNA]</scope>
    <source>
        <strain evidence="9 10">NIH1004</strain>
    </source>
</reference>
<feature type="region of interest" description="Disordered" evidence="7">
    <location>
        <begin position="155"/>
        <end position="174"/>
    </location>
</feature>
<dbReference type="GO" id="GO:0045122">
    <property type="term" value="P:aflatoxin biosynthetic process"/>
    <property type="evidence" value="ECO:0007669"/>
    <property type="project" value="InterPro"/>
</dbReference>
<dbReference type="VEuPathDB" id="FungiDB:EYZ11_006298"/>
<evidence type="ECO:0000259" key="8">
    <source>
        <dbReference type="PROSITE" id="PS50048"/>
    </source>
</evidence>
<dbReference type="OrthoDB" id="2943660at2759"/>
<feature type="region of interest" description="Disordered" evidence="7">
    <location>
        <begin position="51"/>
        <end position="73"/>
    </location>
</feature>
<evidence type="ECO:0000256" key="1">
    <source>
        <dbReference type="ARBA" id="ARBA00022723"/>
    </source>
</evidence>
<evidence type="ECO:0000313" key="10">
    <source>
        <dbReference type="Proteomes" id="UP000324241"/>
    </source>
</evidence>
<keyword evidence="5" id="KW-0804">Transcription</keyword>
<dbReference type="Proteomes" id="UP000324241">
    <property type="component" value="Unassembled WGS sequence"/>
</dbReference>
<dbReference type="Pfam" id="PF00172">
    <property type="entry name" value="Zn_clus"/>
    <property type="match status" value="1"/>
</dbReference>
<dbReference type="CDD" id="cd00067">
    <property type="entry name" value="GAL4"/>
    <property type="match status" value="1"/>
</dbReference>
<dbReference type="Pfam" id="PF08493">
    <property type="entry name" value="AflR"/>
    <property type="match status" value="1"/>
</dbReference>
<sequence>MPSSTSEDGPKLRGSCHACAMSKVRCSKEKPTCARCLRRCTTCEYFVTKRPGRKQQEKPPAPVVTSSIPPTLPELDRPMTVTLPEQGLLSVQDDTTSPSCSHTFSSLFDQAEASLSSSLTTWSTDFDDYLTPFSLGGSAALDAFDIGSTSHPGGINPSISISSNSSTTGSSSAIPPEETISLFGRPASMSHSQVLFPTDTADEGKKQPRPHGSPCSCLPCALDLLKRLAATDSAPVALTDKINHRGQAQSLDTTITTNQQIMDTIEVILQCSCSQDSYLLAIVSLVIFKSLDRYAAAASPAREPFSSRGSTLRSLGVESEPIDDAELDSCMVAAHRVLGELHRVQRCMARLSPRLQACGSTASAVSDVVMGQLEPELRGRLGRLSAGLIETLRVEQ</sequence>
<keyword evidence="1" id="KW-0479">Metal-binding</keyword>
<dbReference type="AlphaFoldDB" id="A0A5M9MVU1"/>
<dbReference type="PANTHER" id="PTHR31069:SF31">
    <property type="entry name" value="MONODICTYPHENONE CLUSTER TRANSCRIPTION FACTOR-RELATED"/>
    <property type="match status" value="1"/>
</dbReference>
<name>A0A5M9MVU1_9EURO</name>
<dbReference type="GO" id="GO:0003677">
    <property type="term" value="F:DNA binding"/>
    <property type="evidence" value="ECO:0007669"/>
    <property type="project" value="UniProtKB-KW"/>
</dbReference>
<evidence type="ECO:0000256" key="7">
    <source>
        <dbReference type="SAM" id="MobiDB-lite"/>
    </source>
</evidence>
<dbReference type="GO" id="GO:0000981">
    <property type="term" value="F:DNA-binding transcription factor activity, RNA polymerase II-specific"/>
    <property type="evidence" value="ECO:0007669"/>
    <property type="project" value="InterPro"/>
</dbReference>
<dbReference type="PROSITE" id="PS00463">
    <property type="entry name" value="ZN2_CY6_FUNGAL_1"/>
    <property type="match status" value="1"/>
</dbReference>
<dbReference type="GO" id="GO:0008270">
    <property type="term" value="F:zinc ion binding"/>
    <property type="evidence" value="ECO:0007669"/>
    <property type="project" value="InterPro"/>
</dbReference>
<proteinExistence type="predicted"/>